<dbReference type="PROSITE" id="PS00893">
    <property type="entry name" value="NUDIX_BOX"/>
    <property type="match status" value="1"/>
</dbReference>
<dbReference type="InterPro" id="IPR015797">
    <property type="entry name" value="NUDIX_hydrolase-like_dom_sf"/>
</dbReference>
<dbReference type="EMBL" id="SNYS01000006">
    <property type="protein sequence ID" value="TDQ70227.1"/>
    <property type="molecule type" value="Genomic_DNA"/>
</dbReference>
<dbReference type="GO" id="GO:0019677">
    <property type="term" value="P:NAD+ catabolic process"/>
    <property type="evidence" value="ECO:0007669"/>
    <property type="project" value="TreeGrafter"/>
</dbReference>
<evidence type="ECO:0000256" key="1">
    <source>
        <dbReference type="ARBA" id="ARBA00001946"/>
    </source>
</evidence>
<evidence type="ECO:0000256" key="2">
    <source>
        <dbReference type="ARBA" id="ARBA00001947"/>
    </source>
</evidence>
<dbReference type="Gene3D" id="3.90.79.10">
    <property type="entry name" value="Nucleoside Triphosphate Pyrophosphohydrolase"/>
    <property type="match status" value="1"/>
</dbReference>
<dbReference type="CDD" id="cd03429">
    <property type="entry name" value="NUDIX_NADH_pyrophosphatase_Nudt13"/>
    <property type="match status" value="1"/>
</dbReference>
<dbReference type="PROSITE" id="PS51462">
    <property type="entry name" value="NUDIX"/>
    <property type="match status" value="1"/>
</dbReference>
<dbReference type="InterPro" id="IPR015376">
    <property type="entry name" value="Znr_NADH_PPase"/>
</dbReference>
<evidence type="ECO:0000256" key="6">
    <source>
        <dbReference type="ARBA" id="ARBA00022801"/>
    </source>
</evidence>
<comment type="similarity">
    <text evidence="3">Belongs to the Nudix hydrolase family. NudC subfamily.</text>
</comment>
<comment type="caution">
    <text evidence="11">The sequence shown here is derived from an EMBL/GenBank/DDBJ whole genome shotgun (WGS) entry which is preliminary data.</text>
</comment>
<reference evidence="11 12" key="1">
    <citation type="submission" date="2019-03" db="EMBL/GenBank/DDBJ databases">
        <title>Genomic Encyclopedia of Type Strains, Phase IV (KMG-IV): sequencing the most valuable type-strain genomes for metagenomic binning, comparative biology and taxonomic classification.</title>
        <authorList>
            <person name="Goeker M."/>
        </authorList>
    </citation>
    <scope>NUCLEOTIDE SEQUENCE [LARGE SCALE GENOMIC DNA]</scope>
    <source>
        <strain evidence="11 12">DSM 13328</strain>
    </source>
</reference>
<dbReference type="PANTHER" id="PTHR42904">
    <property type="entry name" value="NUDIX HYDROLASE, NUDC SUBFAMILY"/>
    <property type="match status" value="1"/>
</dbReference>
<dbReference type="Proteomes" id="UP000294855">
    <property type="component" value="Unassembled WGS sequence"/>
</dbReference>
<feature type="domain" description="Nudix hydrolase" evidence="10">
    <location>
        <begin position="151"/>
        <end position="279"/>
    </location>
</feature>
<dbReference type="GO" id="GO:0046872">
    <property type="term" value="F:metal ion binding"/>
    <property type="evidence" value="ECO:0007669"/>
    <property type="project" value="UniProtKB-KW"/>
</dbReference>
<name>A0A484F4Z5_9EURY</name>
<dbReference type="RefSeq" id="WP_133517033.1">
    <property type="nucleotide sequence ID" value="NZ_JAHDUW010000006.1"/>
</dbReference>
<dbReference type="Gene3D" id="3.90.79.20">
    <property type="match status" value="1"/>
</dbReference>
<dbReference type="GO" id="GO:0006742">
    <property type="term" value="P:NADP+ catabolic process"/>
    <property type="evidence" value="ECO:0007669"/>
    <property type="project" value="TreeGrafter"/>
</dbReference>
<dbReference type="AlphaFoldDB" id="A0A484F4Z5"/>
<protein>
    <recommendedName>
        <fullName evidence="4">NAD(+) diphosphatase</fullName>
        <ecNumber evidence="4">3.6.1.22</ecNumber>
    </recommendedName>
</protein>
<organism evidence="11 12">
    <name type="scientific">Methanimicrococcus blatticola</name>
    <dbReference type="NCBI Taxonomy" id="91560"/>
    <lineage>
        <taxon>Archaea</taxon>
        <taxon>Methanobacteriati</taxon>
        <taxon>Methanobacteriota</taxon>
        <taxon>Stenosarchaea group</taxon>
        <taxon>Methanomicrobia</taxon>
        <taxon>Methanosarcinales</taxon>
        <taxon>Methanosarcinaceae</taxon>
        <taxon>Methanimicrococcus</taxon>
    </lineage>
</organism>
<dbReference type="NCBIfam" id="NF001299">
    <property type="entry name" value="PRK00241.1"/>
    <property type="match status" value="1"/>
</dbReference>
<evidence type="ECO:0000256" key="8">
    <source>
        <dbReference type="ARBA" id="ARBA00023027"/>
    </source>
</evidence>
<evidence type="ECO:0000256" key="9">
    <source>
        <dbReference type="ARBA" id="ARBA00023679"/>
    </source>
</evidence>
<dbReference type="InterPro" id="IPR049734">
    <property type="entry name" value="NudC-like_C"/>
</dbReference>
<dbReference type="Pfam" id="PF09296">
    <property type="entry name" value="NUDIX-like"/>
    <property type="match status" value="1"/>
</dbReference>
<keyword evidence="7" id="KW-0460">Magnesium</keyword>
<dbReference type="InterPro" id="IPR020084">
    <property type="entry name" value="NUDIX_hydrolase_CS"/>
</dbReference>
<keyword evidence="6" id="KW-0378">Hydrolase</keyword>
<gene>
    <name evidence="11" type="ORF">C7391_0568</name>
</gene>
<dbReference type="InterPro" id="IPR015375">
    <property type="entry name" value="NADH_PPase-like_N"/>
</dbReference>
<dbReference type="InterPro" id="IPR050241">
    <property type="entry name" value="NAD-cap_RNA_hydrolase_NudC"/>
</dbReference>
<dbReference type="GO" id="GO:0005829">
    <property type="term" value="C:cytosol"/>
    <property type="evidence" value="ECO:0007669"/>
    <property type="project" value="TreeGrafter"/>
</dbReference>
<keyword evidence="8" id="KW-0520">NAD</keyword>
<evidence type="ECO:0000259" key="10">
    <source>
        <dbReference type="PROSITE" id="PS51462"/>
    </source>
</evidence>
<accession>A0A484F4Z5</accession>
<sequence>MLQDIEPNQFRNEFENKEPKDFDFVLIFKEDLVLLKNDETALEIPRFDDFEEKVKIQKNAVYLFSINNESYFLAAPSVGKDLESGERFEYKKMRGVLTDAAKTQAFACATAFHLSKWYSTRQFCGRCGEKTTHKNDERAVICPNCHLTEYPKISPVVIVGIKNGEDLLMTKYTTAASEYRNYALVAGFVEIGETLENAVRREVLEEVGVHVKNITYYKSQPWGLSESLLAGFFADLDGDSTLRLDDKELSEAVWVPRTEIPEVDSLMSLTGNMIEAFRSGKYQMNNRTIKNKSANK</sequence>
<comment type="cofactor">
    <cofactor evidence="2">
        <name>Zn(2+)</name>
        <dbReference type="ChEBI" id="CHEBI:29105"/>
    </cofactor>
</comment>
<dbReference type="Pfam" id="PF00293">
    <property type="entry name" value="NUDIX"/>
    <property type="match status" value="1"/>
</dbReference>
<dbReference type="OrthoDB" id="40462at2157"/>
<evidence type="ECO:0000256" key="5">
    <source>
        <dbReference type="ARBA" id="ARBA00022723"/>
    </source>
</evidence>
<dbReference type="GO" id="GO:0035529">
    <property type="term" value="F:NADH pyrophosphatase activity"/>
    <property type="evidence" value="ECO:0007669"/>
    <property type="project" value="TreeGrafter"/>
</dbReference>
<evidence type="ECO:0000256" key="3">
    <source>
        <dbReference type="ARBA" id="ARBA00009595"/>
    </source>
</evidence>
<dbReference type="InterPro" id="IPR000086">
    <property type="entry name" value="NUDIX_hydrolase_dom"/>
</dbReference>
<evidence type="ECO:0000313" key="12">
    <source>
        <dbReference type="Proteomes" id="UP000294855"/>
    </source>
</evidence>
<evidence type="ECO:0000256" key="4">
    <source>
        <dbReference type="ARBA" id="ARBA00012381"/>
    </source>
</evidence>
<dbReference type="EC" id="3.6.1.22" evidence="4"/>
<dbReference type="SUPFAM" id="SSF55811">
    <property type="entry name" value="Nudix"/>
    <property type="match status" value="1"/>
</dbReference>
<dbReference type="Pfam" id="PF09297">
    <property type="entry name" value="Zn_ribbon_NUD"/>
    <property type="match status" value="1"/>
</dbReference>
<comment type="cofactor">
    <cofactor evidence="1">
        <name>Mg(2+)</name>
        <dbReference type="ChEBI" id="CHEBI:18420"/>
    </cofactor>
</comment>
<evidence type="ECO:0000313" key="11">
    <source>
        <dbReference type="EMBL" id="TDQ70227.1"/>
    </source>
</evidence>
<proteinExistence type="inferred from homology"/>
<keyword evidence="12" id="KW-1185">Reference proteome</keyword>
<evidence type="ECO:0000256" key="7">
    <source>
        <dbReference type="ARBA" id="ARBA00022842"/>
    </source>
</evidence>
<comment type="catalytic activity">
    <reaction evidence="9">
        <text>a 5'-end NAD(+)-phospho-ribonucleoside in mRNA + H2O = a 5'-end phospho-adenosine-phospho-ribonucleoside in mRNA + beta-nicotinamide D-ribonucleotide + 2 H(+)</text>
        <dbReference type="Rhea" id="RHEA:60876"/>
        <dbReference type="Rhea" id="RHEA-COMP:15698"/>
        <dbReference type="Rhea" id="RHEA-COMP:15719"/>
        <dbReference type="ChEBI" id="CHEBI:14649"/>
        <dbReference type="ChEBI" id="CHEBI:15377"/>
        <dbReference type="ChEBI" id="CHEBI:15378"/>
        <dbReference type="ChEBI" id="CHEBI:144029"/>
        <dbReference type="ChEBI" id="CHEBI:144051"/>
    </reaction>
    <physiologicalReaction direction="left-to-right" evidence="9">
        <dbReference type="Rhea" id="RHEA:60877"/>
    </physiologicalReaction>
</comment>
<dbReference type="PANTHER" id="PTHR42904:SF6">
    <property type="entry name" value="NAD-CAPPED RNA HYDROLASE NUDT12"/>
    <property type="match status" value="1"/>
</dbReference>
<keyword evidence="5" id="KW-0479">Metal-binding</keyword>